<organism evidence="3 4">
    <name type="scientific">Acanthamoeba castellanii (strain ATCC 30010 / Neff)</name>
    <dbReference type="NCBI Taxonomy" id="1257118"/>
    <lineage>
        <taxon>Eukaryota</taxon>
        <taxon>Amoebozoa</taxon>
        <taxon>Discosea</taxon>
        <taxon>Longamoebia</taxon>
        <taxon>Centramoebida</taxon>
        <taxon>Acanthamoebidae</taxon>
        <taxon>Acanthamoeba</taxon>
    </lineage>
</organism>
<keyword evidence="1" id="KW-0472">Membrane</keyword>
<evidence type="ECO:0000313" key="3">
    <source>
        <dbReference type="EMBL" id="ELR11851.1"/>
    </source>
</evidence>
<dbReference type="GeneID" id="14912384"/>
<accession>L8GI33</accession>
<keyword evidence="1" id="KW-1133">Transmembrane helix</keyword>
<feature type="transmembrane region" description="Helical" evidence="1">
    <location>
        <begin position="287"/>
        <end position="314"/>
    </location>
</feature>
<gene>
    <name evidence="3" type="ORF">ACA1_273220</name>
</gene>
<sequence>MGAAVLSSSSFLLSCLLVLVLGLACPSRANETRSWTGQFKTTAAEHLAVAISLKFNSTSPAYSVISTTTINHLRVNNSDPAQLRFDHSLTHPVGNNEEGFVGPTHTVLPAPANTSLPRTFVDYFGPCELVDMFGVPLDARAAFSANQVIEVNATVRVDLTDVVSVVAKEAVPVPSTRTQYFSIDLPNNVSEVVILINSSDHHTNRSVGSVFDLLTIGCGADAQMVNLDKANASSTLAVVPFEKGGRVFITLQMAGGVPLPKEPSFSFSFETKDKHDADDDSDFWKPWVIGVIVGSGVGIAVFVFVVIGVVVWMVRSRRDYQLVN</sequence>
<evidence type="ECO:0000256" key="2">
    <source>
        <dbReference type="SAM" id="SignalP"/>
    </source>
</evidence>
<dbReference type="RefSeq" id="XP_004333864.1">
    <property type="nucleotide sequence ID" value="XM_004333816.1"/>
</dbReference>
<dbReference type="AlphaFoldDB" id="L8GI33"/>
<dbReference type="VEuPathDB" id="AmoebaDB:ACA1_273220"/>
<dbReference type="EMBL" id="KB008146">
    <property type="protein sequence ID" value="ELR11851.1"/>
    <property type="molecule type" value="Genomic_DNA"/>
</dbReference>
<keyword evidence="4" id="KW-1185">Reference proteome</keyword>
<feature type="signal peptide" evidence="2">
    <location>
        <begin position="1"/>
        <end position="29"/>
    </location>
</feature>
<protein>
    <submittedName>
        <fullName evidence="3">Uncharacterized protein</fullName>
    </submittedName>
</protein>
<keyword evidence="2" id="KW-0732">Signal</keyword>
<dbReference type="KEGG" id="acan:ACA1_273220"/>
<evidence type="ECO:0000256" key="1">
    <source>
        <dbReference type="SAM" id="Phobius"/>
    </source>
</evidence>
<reference evidence="3 4" key="1">
    <citation type="journal article" date="2013" name="Genome Biol.">
        <title>Genome of Acanthamoeba castellanii highlights extensive lateral gene transfer and early evolution of tyrosine kinase signaling.</title>
        <authorList>
            <person name="Clarke M."/>
            <person name="Lohan A.J."/>
            <person name="Liu B."/>
            <person name="Lagkouvardos I."/>
            <person name="Roy S."/>
            <person name="Zafar N."/>
            <person name="Bertelli C."/>
            <person name="Schilde C."/>
            <person name="Kianianmomeni A."/>
            <person name="Burglin T.R."/>
            <person name="Frech C."/>
            <person name="Turcotte B."/>
            <person name="Kopec K.O."/>
            <person name="Synnott J.M."/>
            <person name="Choo C."/>
            <person name="Paponov I."/>
            <person name="Finkler A."/>
            <person name="Soon Heng Tan C."/>
            <person name="Hutchins A.P."/>
            <person name="Weinmeier T."/>
            <person name="Rattei T."/>
            <person name="Chu J.S."/>
            <person name="Gimenez G."/>
            <person name="Irimia M."/>
            <person name="Rigden D.J."/>
            <person name="Fitzpatrick D.A."/>
            <person name="Lorenzo-Morales J."/>
            <person name="Bateman A."/>
            <person name="Chiu C.H."/>
            <person name="Tang P."/>
            <person name="Hegemann P."/>
            <person name="Fromm H."/>
            <person name="Raoult D."/>
            <person name="Greub G."/>
            <person name="Miranda-Saavedra D."/>
            <person name="Chen N."/>
            <person name="Nash P."/>
            <person name="Ginger M.L."/>
            <person name="Horn M."/>
            <person name="Schaap P."/>
            <person name="Caler L."/>
            <person name="Loftus B."/>
        </authorList>
    </citation>
    <scope>NUCLEOTIDE SEQUENCE [LARGE SCALE GENOMIC DNA]</scope>
    <source>
        <strain evidence="3 4">Neff</strain>
    </source>
</reference>
<dbReference type="Proteomes" id="UP000011083">
    <property type="component" value="Unassembled WGS sequence"/>
</dbReference>
<feature type="chain" id="PRO_5003989779" evidence="2">
    <location>
        <begin position="30"/>
        <end position="324"/>
    </location>
</feature>
<keyword evidence="1" id="KW-0812">Transmembrane</keyword>
<evidence type="ECO:0000313" key="4">
    <source>
        <dbReference type="Proteomes" id="UP000011083"/>
    </source>
</evidence>
<name>L8GI33_ACACF</name>
<proteinExistence type="predicted"/>